<evidence type="ECO:0000256" key="9">
    <source>
        <dbReference type="ARBA" id="ARBA00023141"/>
    </source>
</evidence>
<reference evidence="13 14" key="1">
    <citation type="submission" date="2019-03" db="EMBL/GenBank/DDBJ databases">
        <title>Genomic Encyclopedia of Type Strains, Phase IV (KMG-IV): sequencing the most valuable type-strain genomes for metagenomic binning, comparative biology and taxonomic classification.</title>
        <authorList>
            <person name="Goeker M."/>
        </authorList>
    </citation>
    <scope>NUCLEOTIDE SEQUENCE [LARGE SCALE GENOMIC DNA]</scope>
    <source>
        <strain evidence="13 14">DSM 25894</strain>
    </source>
</reference>
<comment type="pathway">
    <text evidence="1">Amino-acid biosynthesis; L-tyrosine biosynthesis; (4-hydroxyphenyl)pyruvate from prephenate (NAD(+) route): step 1/1.</text>
</comment>
<evidence type="ECO:0000256" key="5">
    <source>
        <dbReference type="ARBA" id="ARBA00022498"/>
    </source>
</evidence>
<dbReference type="OrthoDB" id="9802008at2"/>
<dbReference type="InterPro" id="IPR050812">
    <property type="entry name" value="Preph/Arog_dehydrog"/>
</dbReference>
<dbReference type="InterPro" id="IPR045865">
    <property type="entry name" value="ACT-like_dom_sf"/>
</dbReference>
<dbReference type="FunFam" id="3.40.50.720:FF:000208">
    <property type="entry name" value="Prephenate dehydrogenase"/>
    <property type="match status" value="1"/>
</dbReference>
<dbReference type="Pfam" id="PF20463">
    <property type="entry name" value="PDH_C"/>
    <property type="match status" value="1"/>
</dbReference>
<name>A0A4R3N8A7_9BACI</name>
<sequence length="370" mass="42595">MSKHILIAGLGLIGGSIAKNIKFHHPSSSVLYGYDQNRATLNYAREYQIVDEAFTDFEKGVKKADIIFLATPIHITIKLMDRLNRLAFDHEVIITDVSSVKGPVMQKAEQLQDEKIIFIGGHPMAGSHKQGIEAARSHLFENAYYVLTPSRRAQPKHMNELKQILNRTKSHFVELKAEEHDLMTGVVSHFPHLIASALVHQAKNWEEQYPFLPHLAAGGFRDITRIASSNPELWQDIFFQNRTKLIRLLSDWLEEMQELKDLLKNRSKDQLISFLSDAKRYRDGLPKKETGAIPKFHDLYVDIYDRPGELYKVIKYLADERINIVNIQILEIRENMTGVLQLTLQTEEELHKARQILTDHGYQLSTIDHE</sequence>
<keyword evidence="14" id="KW-1185">Reference proteome</keyword>
<keyword evidence="7" id="KW-0560">Oxidoreductase</keyword>
<comment type="caution">
    <text evidence="13">The sequence shown here is derived from an EMBL/GenBank/DDBJ whole genome shotgun (WGS) entry which is preliminary data.</text>
</comment>
<dbReference type="Gene3D" id="3.30.2130.10">
    <property type="entry name" value="VC0802-like"/>
    <property type="match status" value="1"/>
</dbReference>
<evidence type="ECO:0000256" key="3">
    <source>
        <dbReference type="ARBA" id="ARBA00012068"/>
    </source>
</evidence>
<dbReference type="GO" id="GO:0070403">
    <property type="term" value="F:NAD+ binding"/>
    <property type="evidence" value="ECO:0007669"/>
    <property type="project" value="InterPro"/>
</dbReference>
<gene>
    <name evidence="13" type="ORF">EDD68_103126</name>
</gene>
<dbReference type="Pfam" id="PF02153">
    <property type="entry name" value="PDH_N"/>
    <property type="match status" value="1"/>
</dbReference>
<dbReference type="SUPFAM" id="SSF51735">
    <property type="entry name" value="NAD(P)-binding Rossmann-fold domains"/>
    <property type="match status" value="1"/>
</dbReference>
<dbReference type="NCBIfam" id="NF005107">
    <property type="entry name" value="PRK06545.1-5"/>
    <property type="match status" value="1"/>
</dbReference>
<dbReference type="PROSITE" id="PS51671">
    <property type="entry name" value="ACT"/>
    <property type="match status" value="1"/>
</dbReference>
<evidence type="ECO:0000259" key="12">
    <source>
        <dbReference type="PROSITE" id="PS51671"/>
    </source>
</evidence>
<evidence type="ECO:0000259" key="11">
    <source>
        <dbReference type="PROSITE" id="PS51176"/>
    </source>
</evidence>
<evidence type="ECO:0000256" key="1">
    <source>
        <dbReference type="ARBA" id="ARBA00005067"/>
    </source>
</evidence>
<evidence type="ECO:0000256" key="10">
    <source>
        <dbReference type="ARBA" id="ARBA00049260"/>
    </source>
</evidence>
<feature type="domain" description="ACT" evidence="12">
    <location>
        <begin position="298"/>
        <end position="370"/>
    </location>
</feature>
<evidence type="ECO:0000256" key="2">
    <source>
        <dbReference type="ARBA" id="ARBA00007964"/>
    </source>
</evidence>
<evidence type="ECO:0000313" key="14">
    <source>
        <dbReference type="Proteomes" id="UP000294650"/>
    </source>
</evidence>
<dbReference type="InterPro" id="IPR002912">
    <property type="entry name" value="ACT_dom"/>
</dbReference>
<dbReference type="Gene3D" id="3.40.50.720">
    <property type="entry name" value="NAD(P)-binding Rossmann-like Domain"/>
    <property type="match status" value="1"/>
</dbReference>
<protein>
    <recommendedName>
        <fullName evidence="4">Prephenate dehydrogenase</fullName>
        <ecNumber evidence="3">1.3.1.12</ecNumber>
    </recommendedName>
</protein>
<dbReference type="AlphaFoldDB" id="A0A4R3N8A7"/>
<dbReference type="UniPathway" id="UPA00122">
    <property type="reaction ID" value="UER00961"/>
</dbReference>
<proteinExistence type="inferred from homology"/>
<feature type="domain" description="Prephenate/arogenate dehydrogenase" evidence="11">
    <location>
        <begin position="3"/>
        <end position="293"/>
    </location>
</feature>
<accession>A0A4R3N8A7</accession>
<keyword evidence="8" id="KW-0520">NAD</keyword>
<evidence type="ECO:0000313" key="13">
    <source>
        <dbReference type="EMBL" id="TCT25571.1"/>
    </source>
</evidence>
<evidence type="ECO:0000256" key="6">
    <source>
        <dbReference type="ARBA" id="ARBA00022605"/>
    </source>
</evidence>
<dbReference type="GO" id="GO:0004665">
    <property type="term" value="F:prephenate dehydrogenase (NADP+) activity"/>
    <property type="evidence" value="ECO:0007669"/>
    <property type="project" value="InterPro"/>
</dbReference>
<dbReference type="InterPro" id="IPR003099">
    <property type="entry name" value="Prephen_DH"/>
</dbReference>
<evidence type="ECO:0000256" key="4">
    <source>
        <dbReference type="ARBA" id="ARBA00016891"/>
    </source>
</evidence>
<keyword evidence="5" id="KW-0827">Tyrosine biosynthesis</keyword>
<dbReference type="EC" id="1.3.1.12" evidence="3"/>
<dbReference type="InterPro" id="IPR008927">
    <property type="entry name" value="6-PGluconate_DH-like_C_sf"/>
</dbReference>
<dbReference type="InterPro" id="IPR046826">
    <property type="entry name" value="PDH_N"/>
</dbReference>
<organism evidence="13 14">
    <name type="scientific">Melghiribacillus thermohalophilus</name>
    <dbReference type="NCBI Taxonomy" id="1324956"/>
    <lineage>
        <taxon>Bacteria</taxon>
        <taxon>Bacillati</taxon>
        <taxon>Bacillota</taxon>
        <taxon>Bacilli</taxon>
        <taxon>Bacillales</taxon>
        <taxon>Bacillaceae</taxon>
        <taxon>Melghiribacillus</taxon>
    </lineage>
</organism>
<dbReference type="PANTHER" id="PTHR21363">
    <property type="entry name" value="PREPHENATE DEHYDROGENASE"/>
    <property type="match status" value="1"/>
</dbReference>
<dbReference type="GO" id="GO:0008977">
    <property type="term" value="F:prephenate dehydrogenase (NAD+) activity"/>
    <property type="evidence" value="ECO:0007669"/>
    <property type="project" value="UniProtKB-EC"/>
</dbReference>
<comment type="catalytic activity">
    <reaction evidence="10">
        <text>prephenate + NAD(+) = 3-(4-hydroxyphenyl)pyruvate + CO2 + NADH</text>
        <dbReference type="Rhea" id="RHEA:13869"/>
        <dbReference type="ChEBI" id="CHEBI:16526"/>
        <dbReference type="ChEBI" id="CHEBI:29934"/>
        <dbReference type="ChEBI" id="CHEBI:36242"/>
        <dbReference type="ChEBI" id="CHEBI:57540"/>
        <dbReference type="ChEBI" id="CHEBI:57945"/>
        <dbReference type="EC" id="1.3.1.12"/>
    </reaction>
</comment>
<dbReference type="Proteomes" id="UP000294650">
    <property type="component" value="Unassembled WGS sequence"/>
</dbReference>
<dbReference type="GO" id="GO:0006571">
    <property type="term" value="P:tyrosine biosynthetic process"/>
    <property type="evidence" value="ECO:0007669"/>
    <property type="project" value="UniProtKB-UniPathway"/>
</dbReference>
<dbReference type="EMBL" id="SMAN01000003">
    <property type="protein sequence ID" value="TCT25571.1"/>
    <property type="molecule type" value="Genomic_DNA"/>
</dbReference>
<keyword evidence="9" id="KW-0057">Aromatic amino acid biosynthesis</keyword>
<evidence type="ECO:0000256" key="8">
    <source>
        <dbReference type="ARBA" id="ARBA00023027"/>
    </source>
</evidence>
<dbReference type="SUPFAM" id="SSF55021">
    <property type="entry name" value="ACT-like"/>
    <property type="match status" value="1"/>
</dbReference>
<dbReference type="RefSeq" id="WP_132371003.1">
    <property type="nucleotide sequence ID" value="NZ_SMAN01000003.1"/>
</dbReference>
<dbReference type="FunFam" id="1.10.3660.10:FF:000003">
    <property type="entry name" value="Prephenate dehydrogenase"/>
    <property type="match status" value="1"/>
</dbReference>
<evidence type="ECO:0000256" key="7">
    <source>
        <dbReference type="ARBA" id="ARBA00023002"/>
    </source>
</evidence>
<dbReference type="CDD" id="cd04909">
    <property type="entry name" value="ACT_PDH-BS"/>
    <property type="match status" value="1"/>
</dbReference>
<dbReference type="InterPro" id="IPR046825">
    <property type="entry name" value="PDH_C"/>
</dbReference>
<dbReference type="InterPro" id="IPR036291">
    <property type="entry name" value="NAD(P)-bd_dom_sf"/>
</dbReference>
<keyword evidence="6" id="KW-0028">Amino-acid biosynthesis</keyword>
<dbReference type="PROSITE" id="PS51176">
    <property type="entry name" value="PDH_ADH"/>
    <property type="match status" value="1"/>
</dbReference>
<dbReference type="SUPFAM" id="SSF48179">
    <property type="entry name" value="6-phosphogluconate dehydrogenase C-terminal domain-like"/>
    <property type="match status" value="1"/>
</dbReference>
<dbReference type="PANTHER" id="PTHR21363:SF0">
    <property type="entry name" value="PREPHENATE DEHYDROGENASE [NADP(+)]"/>
    <property type="match status" value="1"/>
</dbReference>
<comment type="similarity">
    <text evidence="2">Belongs to the prephenate/arogenate dehydrogenase family.</text>
</comment>
<dbReference type="Gene3D" id="1.10.3660.10">
    <property type="entry name" value="6-phosphogluconate dehydrogenase C-terminal like domain"/>
    <property type="match status" value="1"/>
</dbReference>